<evidence type="ECO:0000256" key="1">
    <source>
        <dbReference type="SAM" id="MobiDB-lite"/>
    </source>
</evidence>
<feature type="region of interest" description="Disordered" evidence="1">
    <location>
        <begin position="1"/>
        <end position="22"/>
    </location>
</feature>
<name>Q0RWA1_RHOJR</name>
<dbReference type="Gene3D" id="3.40.50.1820">
    <property type="entry name" value="alpha/beta hydrolase"/>
    <property type="match status" value="1"/>
</dbReference>
<evidence type="ECO:0000313" key="2">
    <source>
        <dbReference type="EMBL" id="ABH00435.1"/>
    </source>
</evidence>
<dbReference type="EMBL" id="CP000433">
    <property type="protein sequence ID" value="ABH00435.1"/>
    <property type="molecule type" value="Genomic_DNA"/>
</dbReference>
<sequence length="292" mass="30966">MRKPPGWPSACQPDWPRRQPGNTRQRFARLHEPAQPSRCVAGVGLVPVERANREAAYFPLPTISIQVIEPVTHVAQQRGREMIRRSAMAVGTALAALGLTAGGASVAPTVASAAEPCRGTWDVVVGGLTDNDSVGFLNEDQRVGYNSFDTRSGVKELNRLIHAHARVCPRDFIHPVGFSGGAAVVHLWAAENGREFRGRASIVLIGDPKLSAGPGGGRGFAATDMGWVPALGGANNDYGGLPALQVCNVRINGGDHICNSGASWAGYLRGVHGDYVFDVNAYPIDAEGAIFR</sequence>
<dbReference type="KEGG" id="rha:RHA1_ro10242"/>
<accession>Q0RWA1</accession>
<proteinExistence type="predicted"/>
<dbReference type="SUPFAM" id="SSF53474">
    <property type="entry name" value="alpha/beta-Hydrolases"/>
    <property type="match status" value="1"/>
</dbReference>
<dbReference type="InterPro" id="IPR029058">
    <property type="entry name" value="AB_hydrolase_fold"/>
</dbReference>
<keyword evidence="2" id="KW-0614">Plasmid</keyword>
<dbReference type="ESTHER" id="rhosr-q0rwa1">
    <property type="family name" value="Cutinase"/>
</dbReference>
<evidence type="ECO:0008006" key="4">
    <source>
        <dbReference type="Google" id="ProtNLM"/>
    </source>
</evidence>
<evidence type="ECO:0000313" key="3">
    <source>
        <dbReference type="Proteomes" id="UP000008710"/>
    </source>
</evidence>
<geneLocation type="plasmid" evidence="2 3">
    <name>pRHL2</name>
</geneLocation>
<dbReference type="HOGENOM" id="CLU_952746_0_0_11"/>
<protein>
    <recommendedName>
        <fullName evidence="4">Cutinase family protein</fullName>
    </recommendedName>
</protein>
<gene>
    <name evidence="2" type="ordered locus">RHA1_ro10242</name>
</gene>
<reference evidence="3" key="1">
    <citation type="journal article" date="2006" name="Proc. Natl. Acad. Sci. U.S.A.">
        <title>The complete genome of Rhodococcus sp. RHA1 provides insights into a catabolic powerhouse.</title>
        <authorList>
            <person name="McLeod M.P."/>
            <person name="Warren R.L."/>
            <person name="Hsiao W.W.L."/>
            <person name="Araki N."/>
            <person name="Myhre M."/>
            <person name="Fernandes C."/>
            <person name="Miyazawa D."/>
            <person name="Wong W."/>
            <person name="Lillquist A.L."/>
            <person name="Wang D."/>
            <person name="Dosanjh M."/>
            <person name="Hara H."/>
            <person name="Petrescu A."/>
            <person name="Morin R.D."/>
            <person name="Yang G."/>
            <person name="Stott J.M."/>
            <person name="Schein J.E."/>
            <person name="Shin H."/>
            <person name="Smailus D."/>
            <person name="Siddiqui A.S."/>
            <person name="Marra M.A."/>
            <person name="Jones S.J.M."/>
            <person name="Holt R."/>
            <person name="Brinkman F.S.L."/>
            <person name="Miyauchi K."/>
            <person name="Fukuda M."/>
            <person name="Davies J.E."/>
            <person name="Mohn W.W."/>
            <person name="Eltis L.D."/>
        </authorList>
    </citation>
    <scope>NUCLEOTIDE SEQUENCE [LARGE SCALE GENOMIC DNA]</scope>
    <source>
        <strain evidence="3">RHA1</strain>
    </source>
</reference>
<dbReference type="OrthoDB" id="3661975at2"/>
<organism evidence="2 3">
    <name type="scientific">Rhodococcus jostii (strain RHA1)</name>
    <dbReference type="NCBI Taxonomy" id="101510"/>
    <lineage>
        <taxon>Bacteria</taxon>
        <taxon>Bacillati</taxon>
        <taxon>Actinomycetota</taxon>
        <taxon>Actinomycetes</taxon>
        <taxon>Mycobacteriales</taxon>
        <taxon>Nocardiaceae</taxon>
        <taxon>Rhodococcus</taxon>
    </lineage>
</organism>
<dbReference type="Proteomes" id="UP000008710">
    <property type="component" value="Plasmid pRHL2"/>
</dbReference>
<dbReference type="AlphaFoldDB" id="Q0RWA1"/>